<dbReference type="EMBL" id="CAEZXO010000007">
    <property type="protein sequence ID" value="CAB4699668.1"/>
    <property type="molecule type" value="Genomic_DNA"/>
</dbReference>
<dbReference type="EMBL" id="CAFABH010000060">
    <property type="protein sequence ID" value="CAB4833908.1"/>
    <property type="molecule type" value="Genomic_DNA"/>
</dbReference>
<evidence type="ECO:0000313" key="2">
    <source>
        <dbReference type="EMBL" id="CAB4343452.1"/>
    </source>
</evidence>
<evidence type="ECO:0000313" key="3">
    <source>
        <dbReference type="EMBL" id="CAB4699668.1"/>
    </source>
</evidence>
<sequence length="133" mass="14315">METLAYTGARRGAGLKDNTKRGIVFTVILLVVLFALGLRIEHPKSGLKNALGSAESSLAVYWHHSKLSVGEKVVVMGSVQTKNPMLAIVNNVSADSVDIQTDGAFERIPMKNVRGSLVMVFPFIGMLFDAIGL</sequence>
<feature type="transmembrane region" description="Helical" evidence="1">
    <location>
        <begin position="22"/>
        <end position="40"/>
    </location>
</feature>
<evidence type="ECO:0000313" key="4">
    <source>
        <dbReference type="EMBL" id="CAB4733667.1"/>
    </source>
</evidence>
<evidence type="ECO:0000313" key="10">
    <source>
        <dbReference type="EMBL" id="CAB5073877.1"/>
    </source>
</evidence>
<name>A0A6J7DYU4_9ZZZZ</name>
<reference evidence="7" key="1">
    <citation type="submission" date="2020-05" db="EMBL/GenBank/DDBJ databases">
        <authorList>
            <person name="Chiriac C."/>
            <person name="Salcher M."/>
            <person name="Ghai R."/>
            <person name="Kavagutti S V."/>
        </authorList>
    </citation>
    <scope>NUCLEOTIDE SEQUENCE</scope>
</reference>
<proteinExistence type="predicted"/>
<keyword evidence="1" id="KW-1133">Transmembrane helix</keyword>
<evidence type="ECO:0000313" key="6">
    <source>
        <dbReference type="EMBL" id="CAB4833908.1"/>
    </source>
</evidence>
<accession>A0A6J7DYU4</accession>
<keyword evidence="1" id="KW-0472">Membrane</keyword>
<evidence type="ECO:0000313" key="8">
    <source>
        <dbReference type="EMBL" id="CAB4952764.1"/>
    </source>
</evidence>
<gene>
    <name evidence="3" type="ORF">UFOPK2510_01241</name>
    <name evidence="4" type="ORF">UFOPK2718_01437</name>
    <name evidence="5" type="ORF">UFOPK2936_01393</name>
    <name evidence="6" type="ORF">UFOPK3174_01554</name>
    <name evidence="7" type="ORF">UFOPK3328_01346</name>
    <name evidence="8" type="ORF">UFOPK3779_01332</name>
    <name evidence="9" type="ORF">UFOPK3913_00743</name>
    <name evidence="2" type="ORF">UFOPK4107_01260</name>
    <name evidence="10" type="ORF">UFOPK4403_01007</name>
</gene>
<dbReference type="AlphaFoldDB" id="A0A6J7DYU4"/>
<protein>
    <submittedName>
        <fullName evidence="7">Unannotated protein</fullName>
    </submittedName>
</protein>
<organism evidence="7">
    <name type="scientific">freshwater metagenome</name>
    <dbReference type="NCBI Taxonomy" id="449393"/>
    <lineage>
        <taxon>unclassified sequences</taxon>
        <taxon>metagenomes</taxon>
        <taxon>ecological metagenomes</taxon>
    </lineage>
</organism>
<keyword evidence="1" id="KW-0812">Transmembrane</keyword>
<evidence type="ECO:0000313" key="7">
    <source>
        <dbReference type="EMBL" id="CAB4875816.1"/>
    </source>
</evidence>
<dbReference type="EMBL" id="CAESAE010000007">
    <property type="protein sequence ID" value="CAB4343452.1"/>
    <property type="molecule type" value="Genomic_DNA"/>
</dbReference>
<dbReference type="EMBL" id="CAFBOC010000006">
    <property type="protein sequence ID" value="CAB4974961.1"/>
    <property type="molecule type" value="Genomic_DNA"/>
</dbReference>
<dbReference type="EMBL" id="CAFBQX010000005">
    <property type="protein sequence ID" value="CAB5073877.1"/>
    <property type="molecule type" value="Genomic_DNA"/>
</dbReference>
<evidence type="ECO:0000313" key="5">
    <source>
        <dbReference type="EMBL" id="CAB4787442.1"/>
    </source>
</evidence>
<evidence type="ECO:0000256" key="1">
    <source>
        <dbReference type="SAM" id="Phobius"/>
    </source>
</evidence>
<dbReference type="EMBL" id="CAFBNH010000008">
    <property type="protein sequence ID" value="CAB4952764.1"/>
    <property type="molecule type" value="Genomic_DNA"/>
</dbReference>
<evidence type="ECO:0000313" key="9">
    <source>
        <dbReference type="EMBL" id="CAB4974961.1"/>
    </source>
</evidence>
<dbReference type="EMBL" id="CAEZYM010000019">
    <property type="protein sequence ID" value="CAB4733667.1"/>
    <property type="molecule type" value="Genomic_DNA"/>
</dbReference>
<dbReference type="EMBL" id="CAEZZW010000008">
    <property type="protein sequence ID" value="CAB4787442.1"/>
    <property type="molecule type" value="Genomic_DNA"/>
</dbReference>
<dbReference type="EMBL" id="CAFBLD010000009">
    <property type="protein sequence ID" value="CAB4875816.1"/>
    <property type="molecule type" value="Genomic_DNA"/>
</dbReference>